<name>A0A940DVK3_9BACT</name>
<dbReference type="SUPFAM" id="SSF102405">
    <property type="entry name" value="MCP/YpsA-like"/>
    <property type="match status" value="1"/>
</dbReference>
<evidence type="ECO:0000313" key="3">
    <source>
        <dbReference type="EMBL" id="MBO8484501.1"/>
    </source>
</evidence>
<dbReference type="Proteomes" id="UP000725002">
    <property type="component" value="Unassembled WGS sequence"/>
</dbReference>
<reference evidence="3" key="2">
    <citation type="journal article" date="2021" name="PeerJ">
        <title>Extensive microbial diversity within the chicken gut microbiome revealed by metagenomics and culture.</title>
        <authorList>
            <person name="Gilroy R."/>
            <person name="Ravi A."/>
            <person name="Getino M."/>
            <person name="Pursley I."/>
            <person name="Horton D.L."/>
            <person name="Alikhan N.F."/>
            <person name="Baker D."/>
            <person name="Gharbi K."/>
            <person name="Hall N."/>
            <person name="Watson M."/>
            <person name="Adriaenssens E.M."/>
            <person name="Foster-Nyarko E."/>
            <person name="Jarju S."/>
            <person name="Secka A."/>
            <person name="Antonio M."/>
            <person name="Oren A."/>
            <person name="Chaudhuri R.R."/>
            <person name="La Ragione R."/>
            <person name="Hildebrand F."/>
            <person name="Pallen M.J."/>
        </authorList>
    </citation>
    <scope>NUCLEOTIDE SEQUENCE</scope>
    <source>
        <strain evidence="3">G3-8215</strain>
    </source>
</reference>
<proteinExistence type="inferred from homology"/>
<dbReference type="InterPro" id="IPR057666">
    <property type="entry name" value="DrpA_SLOG"/>
</dbReference>
<sequence length="387" mass="42324">MERIYDEDVCCCALNRIFGFKPRVALALISSLGSASQVFRLKAGELDRLLGTDAPARRMICRQTLSDTAEELDGLYGKGYSFIRIGSSGYPKLLAECEDPPLGLYVRSTSAPESIFNDSTAVAVVGTRDISDYGKEWCRKITGALSRSRPAPAIVSGLALGTDITAHVTALELGAPTIAVMATGIDSIYPSRHRNIAERIASTPGCALVTDYPPGTSPLQINFIRRNRIIAGMSHATILIESKSKGGGMLTARLAFSYSRDVYALPGRIDDTRSQGCNILIKEKVAESILSEKLLVESIGLKFREEAGRPDPAETVRAMYMEKYCEDKISRLSRIVLHIKKHRGITVEELALSLGIPYKEVLECTALLETDGIISSDLLQRCYIRLK</sequence>
<dbReference type="PANTHER" id="PTHR43022">
    <property type="entry name" value="PROTEIN SMF"/>
    <property type="match status" value="1"/>
</dbReference>
<evidence type="ECO:0000259" key="2">
    <source>
        <dbReference type="Pfam" id="PF02481"/>
    </source>
</evidence>
<feature type="domain" description="Smf/DprA SLOG" evidence="2">
    <location>
        <begin position="82"/>
        <end position="298"/>
    </location>
</feature>
<evidence type="ECO:0000256" key="1">
    <source>
        <dbReference type="ARBA" id="ARBA00006525"/>
    </source>
</evidence>
<dbReference type="Pfam" id="PF02481">
    <property type="entry name" value="DNA_processg_A"/>
    <property type="match status" value="1"/>
</dbReference>
<organism evidence="3 4">
    <name type="scientific">Candidatus Cryptobacteroides avicola</name>
    <dbReference type="NCBI Taxonomy" id="2840757"/>
    <lineage>
        <taxon>Bacteria</taxon>
        <taxon>Pseudomonadati</taxon>
        <taxon>Bacteroidota</taxon>
        <taxon>Bacteroidia</taxon>
        <taxon>Bacteroidales</taxon>
        <taxon>Candidatus Cryptobacteroides</taxon>
    </lineage>
</organism>
<dbReference type="EMBL" id="JADILV010000076">
    <property type="protein sequence ID" value="MBO8484501.1"/>
    <property type="molecule type" value="Genomic_DNA"/>
</dbReference>
<dbReference type="Gene3D" id="3.40.50.450">
    <property type="match status" value="1"/>
</dbReference>
<dbReference type="AlphaFoldDB" id="A0A940DVK3"/>
<gene>
    <name evidence="3" type="primary">dprA</name>
    <name evidence="3" type="ORF">IAB75_10395</name>
</gene>
<dbReference type="PANTHER" id="PTHR43022:SF1">
    <property type="entry name" value="PROTEIN SMF"/>
    <property type="match status" value="1"/>
</dbReference>
<evidence type="ECO:0000313" key="4">
    <source>
        <dbReference type="Proteomes" id="UP000725002"/>
    </source>
</evidence>
<reference evidence="3" key="1">
    <citation type="submission" date="2020-10" db="EMBL/GenBank/DDBJ databases">
        <authorList>
            <person name="Gilroy R."/>
        </authorList>
    </citation>
    <scope>NUCLEOTIDE SEQUENCE</scope>
    <source>
        <strain evidence="3">G3-8215</strain>
    </source>
</reference>
<dbReference type="InterPro" id="IPR003488">
    <property type="entry name" value="DprA"/>
</dbReference>
<dbReference type="NCBIfam" id="TIGR00732">
    <property type="entry name" value="dprA"/>
    <property type="match status" value="1"/>
</dbReference>
<accession>A0A940DVK3</accession>
<dbReference type="GO" id="GO:0009294">
    <property type="term" value="P:DNA-mediated transformation"/>
    <property type="evidence" value="ECO:0007669"/>
    <property type="project" value="InterPro"/>
</dbReference>
<comment type="similarity">
    <text evidence="1">Belongs to the DprA/Smf family.</text>
</comment>
<protein>
    <submittedName>
        <fullName evidence="3">DNA-protecting protein DprA</fullName>
    </submittedName>
</protein>
<comment type="caution">
    <text evidence="3">The sequence shown here is derived from an EMBL/GenBank/DDBJ whole genome shotgun (WGS) entry which is preliminary data.</text>
</comment>